<dbReference type="Pfam" id="PF00144">
    <property type="entry name" value="Beta-lactamase"/>
    <property type="match status" value="1"/>
</dbReference>
<feature type="non-terminal residue" evidence="2">
    <location>
        <position position="1"/>
    </location>
</feature>
<dbReference type="EMBL" id="AUZX01012563">
    <property type="protein sequence ID" value="EQD38871.1"/>
    <property type="molecule type" value="Genomic_DNA"/>
</dbReference>
<organism evidence="2">
    <name type="scientific">mine drainage metagenome</name>
    <dbReference type="NCBI Taxonomy" id="410659"/>
    <lineage>
        <taxon>unclassified sequences</taxon>
        <taxon>metagenomes</taxon>
        <taxon>ecological metagenomes</taxon>
    </lineage>
</organism>
<dbReference type="AlphaFoldDB" id="T0YTF3"/>
<dbReference type="Gene3D" id="3.40.710.10">
    <property type="entry name" value="DD-peptidase/beta-lactamase superfamily"/>
    <property type="match status" value="1"/>
</dbReference>
<comment type="caution">
    <text evidence="2">The sequence shown here is derived from an EMBL/GenBank/DDBJ whole genome shotgun (WGS) entry which is preliminary data.</text>
</comment>
<dbReference type="InterPro" id="IPR012338">
    <property type="entry name" value="Beta-lactam/transpept-like"/>
</dbReference>
<accession>T0YTF3</accession>
<feature type="non-terminal residue" evidence="2">
    <location>
        <position position="171"/>
    </location>
</feature>
<dbReference type="SUPFAM" id="SSF56601">
    <property type="entry name" value="beta-lactamase/transpeptidase-like"/>
    <property type="match status" value="1"/>
</dbReference>
<sequence>RGADRPDEVTGPRGVTIAALMSHASGLGLEEGDPVVAPETKRVYSNYAVDYLVHDVVGDDDPASWLDRRVMRSLGMDHSHLEGRPAAGVVGTTSDLATLAVAWLRPDLVGVATRDRLRTPYHDELDGIVPGFGRFAPCPWGLGPEVRGTKRHWMGDWPADSFGHFGQSGAL</sequence>
<evidence type="ECO:0000259" key="1">
    <source>
        <dbReference type="Pfam" id="PF00144"/>
    </source>
</evidence>
<name>T0YTF3_9ZZZZ</name>
<reference evidence="2" key="2">
    <citation type="journal article" date="2014" name="ISME J.">
        <title>Microbial stratification in low pH oxic and suboxic macroscopic growths along an acid mine drainage.</title>
        <authorList>
            <person name="Mendez-Garcia C."/>
            <person name="Mesa V."/>
            <person name="Sprenger R.R."/>
            <person name="Richter M."/>
            <person name="Diez M.S."/>
            <person name="Solano J."/>
            <person name="Bargiela R."/>
            <person name="Golyshina O.V."/>
            <person name="Manteca A."/>
            <person name="Ramos J.L."/>
            <person name="Gallego J.R."/>
            <person name="Llorente I."/>
            <person name="Martins Dos Santos V.A."/>
            <person name="Jensen O.N."/>
            <person name="Pelaez A.I."/>
            <person name="Sanchez J."/>
            <person name="Ferrer M."/>
        </authorList>
    </citation>
    <scope>NUCLEOTIDE SEQUENCE</scope>
</reference>
<reference evidence="2" key="1">
    <citation type="submission" date="2013-08" db="EMBL/GenBank/DDBJ databases">
        <authorList>
            <person name="Mendez C."/>
            <person name="Richter M."/>
            <person name="Ferrer M."/>
            <person name="Sanchez J."/>
        </authorList>
    </citation>
    <scope>NUCLEOTIDE SEQUENCE</scope>
</reference>
<gene>
    <name evidence="2" type="ORF">B1A_17091</name>
</gene>
<feature type="domain" description="Beta-lactamase-related" evidence="1">
    <location>
        <begin position="11"/>
        <end position="169"/>
    </location>
</feature>
<proteinExistence type="predicted"/>
<evidence type="ECO:0000313" key="2">
    <source>
        <dbReference type="EMBL" id="EQD38871.1"/>
    </source>
</evidence>
<protein>
    <submittedName>
        <fullName evidence="2">Beta-lactamase</fullName>
    </submittedName>
</protein>
<dbReference type="InterPro" id="IPR001466">
    <property type="entry name" value="Beta-lactam-related"/>
</dbReference>